<accession>A0A8B8KHM1</accession>
<name>A0A8B8KHM1_ABRPR</name>
<evidence type="ECO:0000313" key="2">
    <source>
        <dbReference type="Proteomes" id="UP000694853"/>
    </source>
</evidence>
<keyword evidence="2" id="KW-1185">Reference proteome</keyword>
<evidence type="ECO:0000256" key="1">
    <source>
        <dbReference type="SAM" id="MobiDB-lite"/>
    </source>
</evidence>
<organism evidence="2 3">
    <name type="scientific">Abrus precatorius</name>
    <name type="common">Indian licorice</name>
    <name type="synonym">Glycine abrus</name>
    <dbReference type="NCBI Taxonomy" id="3816"/>
    <lineage>
        <taxon>Eukaryota</taxon>
        <taxon>Viridiplantae</taxon>
        <taxon>Streptophyta</taxon>
        <taxon>Embryophyta</taxon>
        <taxon>Tracheophyta</taxon>
        <taxon>Spermatophyta</taxon>
        <taxon>Magnoliopsida</taxon>
        <taxon>eudicotyledons</taxon>
        <taxon>Gunneridae</taxon>
        <taxon>Pentapetalae</taxon>
        <taxon>rosids</taxon>
        <taxon>fabids</taxon>
        <taxon>Fabales</taxon>
        <taxon>Fabaceae</taxon>
        <taxon>Papilionoideae</taxon>
        <taxon>50 kb inversion clade</taxon>
        <taxon>NPAAA clade</taxon>
        <taxon>indigoferoid/millettioid clade</taxon>
        <taxon>Abreae</taxon>
        <taxon>Abrus</taxon>
    </lineage>
</organism>
<feature type="compositionally biased region" description="Polar residues" evidence="1">
    <location>
        <begin position="63"/>
        <end position="76"/>
    </location>
</feature>
<reference evidence="2" key="1">
    <citation type="journal article" date="2019" name="Toxins">
        <title>Detection of Abrin-Like and Prepropulchellin-Like Toxin Genes and Transcripts Using Whole Genome Sequencing and Full-Length Transcript Sequencing of Abrus precatorius.</title>
        <authorList>
            <person name="Hovde B.T."/>
            <person name="Daligault H.E."/>
            <person name="Hanschen E.R."/>
            <person name="Kunde Y.A."/>
            <person name="Johnson M.B."/>
            <person name="Starkenburg S.R."/>
            <person name="Johnson S.L."/>
        </authorList>
    </citation>
    <scope>NUCLEOTIDE SEQUENCE [LARGE SCALE GENOMIC DNA]</scope>
</reference>
<feature type="compositionally biased region" description="Basic and acidic residues" evidence="1">
    <location>
        <begin position="1"/>
        <end position="12"/>
    </location>
</feature>
<dbReference type="GeneID" id="113855886"/>
<gene>
    <name evidence="3" type="primary">LOC113855886</name>
</gene>
<reference evidence="3" key="2">
    <citation type="submission" date="2025-08" db="UniProtKB">
        <authorList>
            <consortium name="RefSeq"/>
        </authorList>
    </citation>
    <scope>IDENTIFICATION</scope>
    <source>
        <tissue evidence="3">Young leaves</tissue>
    </source>
</reference>
<feature type="region of interest" description="Disordered" evidence="1">
    <location>
        <begin position="1"/>
        <end position="49"/>
    </location>
</feature>
<sequence>MDPTPIHHESNKENIPPICIKEESNNTSKKKNPIPPMASSFKKSRKRKTKRIPLADITHLFNNSSPLTTPHQETGVSSLPSSSVLLRSNSRRKTLTVLPAASKSLRMGFR</sequence>
<proteinExistence type="predicted"/>
<evidence type="ECO:0000313" key="3">
    <source>
        <dbReference type="RefSeq" id="XP_027343317.1"/>
    </source>
</evidence>
<dbReference type="KEGG" id="aprc:113855886"/>
<dbReference type="AlphaFoldDB" id="A0A8B8KHM1"/>
<feature type="region of interest" description="Disordered" evidence="1">
    <location>
        <begin position="63"/>
        <end position="83"/>
    </location>
</feature>
<dbReference type="RefSeq" id="XP_027343317.1">
    <property type="nucleotide sequence ID" value="XM_027487516.1"/>
</dbReference>
<protein>
    <submittedName>
        <fullName evidence="3">Uncharacterized protein LOC113855886</fullName>
    </submittedName>
</protein>
<dbReference type="Proteomes" id="UP000694853">
    <property type="component" value="Unplaced"/>
</dbReference>